<sequence length="202" mass="21763">MGGMAALLTDALAAAPQGLHTIKGDVRIDGEPAASGQRLRMGQKIETGPESEAVLVHDSHAFLLRGDSAMRIEQGAGVTVLRYLTGRVLSVFGKGRKRLITPTATIGIRGTACYIEAGEHNTYFCLCYGTAAITPVHAPSKQRTIRTRHHESPLYIGADAQAPYSKAAVDNHRDDELVMLEALAGRVPPFTASGRKGRRERY</sequence>
<accession>A0A6B3SRB9</accession>
<dbReference type="Proteomes" id="UP000482155">
    <property type="component" value="Unassembled WGS sequence"/>
</dbReference>
<evidence type="ECO:0000313" key="2">
    <source>
        <dbReference type="Proteomes" id="UP000482155"/>
    </source>
</evidence>
<keyword evidence="2" id="KW-1185">Reference proteome</keyword>
<evidence type="ECO:0000313" key="1">
    <source>
        <dbReference type="EMBL" id="NEX63191.1"/>
    </source>
</evidence>
<reference evidence="1 2" key="1">
    <citation type="submission" date="2020-02" db="EMBL/GenBank/DDBJ databases">
        <authorList>
            <person name="Kim M.K."/>
        </authorList>
    </citation>
    <scope>NUCLEOTIDE SEQUENCE [LARGE SCALE GENOMIC DNA]</scope>
    <source>
        <strain evidence="1 2">17J57-3</strain>
    </source>
</reference>
<protein>
    <submittedName>
        <fullName evidence="1">FecR domain-containing protein</fullName>
    </submittedName>
</protein>
<dbReference type="AlphaFoldDB" id="A0A6B3SRB9"/>
<organism evidence="1 2">
    <name type="scientific">Noviherbaspirillum galbum</name>
    <dbReference type="NCBI Taxonomy" id="2709383"/>
    <lineage>
        <taxon>Bacteria</taxon>
        <taxon>Pseudomonadati</taxon>
        <taxon>Pseudomonadota</taxon>
        <taxon>Betaproteobacteria</taxon>
        <taxon>Burkholderiales</taxon>
        <taxon>Oxalobacteraceae</taxon>
        <taxon>Noviherbaspirillum</taxon>
    </lineage>
</organism>
<proteinExistence type="predicted"/>
<dbReference type="EMBL" id="JAAIVB010000068">
    <property type="protein sequence ID" value="NEX63191.1"/>
    <property type="molecule type" value="Genomic_DNA"/>
</dbReference>
<comment type="caution">
    <text evidence="1">The sequence shown here is derived from an EMBL/GenBank/DDBJ whole genome shotgun (WGS) entry which is preliminary data.</text>
</comment>
<name>A0A6B3SRB9_9BURK</name>
<gene>
    <name evidence="1" type="ORF">G3574_19080</name>
</gene>